<proteinExistence type="predicted"/>
<feature type="transmembrane region" description="Helical" evidence="1">
    <location>
        <begin position="149"/>
        <end position="167"/>
    </location>
</feature>
<dbReference type="Proteomes" id="UP001500956">
    <property type="component" value="Unassembled WGS sequence"/>
</dbReference>
<accession>A0ABP8YQF9</accession>
<feature type="transmembrane region" description="Helical" evidence="1">
    <location>
        <begin position="333"/>
        <end position="352"/>
    </location>
</feature>
<feature type="transmembrane region" description="Helical" evidence="1">
    <location>
        <begin position="188"/>
        <end position="215"/>
    </location>
</feature>
<reference evidence="3" key="1">
    <citation type="journal article" date="2019" name="Int. J. Syst. Evol. Microbiol.">
        <title>The Global Catalogue of Microorganisms (GCM) 10K type strain sequencing project: providing services to taxonomists for standard genome sequencing and annotation.</title>
        <authorList>
            <consortium name="The Broad Institute Genomics Platform"/>
            <consortium name="The Broad Institute Genome Sequencing Center for Infectious Disease"/>
            <person name="Wu L."/>
            <person name="Ma J."/>
        </authorList>
    </citation>
    <scope>NUCLEOTIDE SEQUENCE [LARGE SCALE GENOMIC DNA]</scope>
    <source>
        <strain evidence="3">JCM 18063</strain>
    </source>
</reference>
<sequence length="358" mass="38061">MRLLRVELRRLWLRRVTWGGLLLALLIAGLAVLSQISAATPPSEREIAEAEEFYAQELEYWEEHGEEDVAACEESEADDPDPAADYGCDQMEPRLEWFLPTATTFVPAPEMREAGTDGIEPGDGDDPRIAEIQESIWSGWSGIGAAGEYAAAFLMLAFVVGVSFVTAEQSSGALGMWLTFEPRRSRVYWSKAAASAAGTLPLVVVGWLATAGGIYTLHAVFGTVGEVSGEDWAEIAGFSVRLVAAGAACAAIGTALGVLLRHAVAAVGAAAVVLWASVAFAFSFGSAQRWLPTVNLTAWLEGGTRYSVAEDVRDDAGVVTTTWTTEVVSATQGGLYLLAVVAVLTLAALVVFRRKDVS</sequence>
<comment type="caution">
    <text evidence="2">The sequence shown here is derived from an EMBL/GenBank/DDBJ whole genome shotgun (WGS) entry which is preliminary data.</text>
</comment>
<feature type="transmembrane region" description="Helical" evidence="1">
    <location>
        <begin position="263"/>
        <end position="284"/>
    </location>
</feature>
<protein>
    <recommendedName>
        <fullName evidence="4">ABC-2 type transport system permease protein</fullName>
    </recommendedName>
</protein>
<keyword evidence="1" id="KW-0812">Transmembrane</keyword>
<dbReference type="EMBL" id="BAABID010000017">
    <property type="protein sequence ID" value="GAA4735346.1"/>
    <property type="molecule type" value="Genomic_DNA"/>
</dbReference>
<evidence type="ECO:0008006" key="4">
    <source>
        <dbReference type="Google" id="ProtNLM"/>
    </source>
</evidence>
<gene>
    <name evidence="2" type="ORF">GCM10023216_30310</name>
</gene>
<feature type="transmembrane region" description="Helical" evidence="1">
    <location>
        <begin position="235"/>
        <end position="256"/>
    </location>
</feature>
<evidence type="ECO:0000256" key="1">
    <source>
        <dbReference type="SAM" id="Phobius"/>
    </source>
</evidence>
<dbReference type="Pfam" id="PF12679">
    <property type="entry name" value="ABC2_membrane_2"/>
    <property type="match status" value="1"/>
</dbReference>
<keyword evidence="1" id="KW-0472">Membrane</keyword>
<evidence type="ECO:0000313" key="3">
    <source>
        <dbReference type="Proteomes" id="UP001500956"/>
    </source>
</evidence>
<dbReference type="RefSeq" id="WP_172152983.1">
    <property type="nucleotide sequence ID" value="NZ_BAABID010000017.1"/>
</dbReference>
<keyword evidence="3" id="KW-1185">Reference proteome</keyword>
<organism evidence="2 3">
    <name type="scientific">Isoptericola chiayiensis</name>
    <dbReference type="NCBI Taxonomy" id="579446"/>
    <lineage>
        <taxon>Bacteria</taxon>
        <taxon>Bacillati</taxon>
        <taxon>Actinomycetota</taxon>
        <taxon>Actinomycetes</taxon>
        <taxon>Micrococcales</taxon>
        <taxon>Promicromonosporaceae</taxon>
        <taxon>Isoptericola</taxon>
    </lineage>
</organism>
<evidence type="ECO:0000313" key="2">
    <source>
        <dbReference type="EMBL" id="GAA4735346.1"/>
    </source>
</evidence>
<keyword evidence="1" id="KW-1133">Transmembrane helix</keyword>
<name>A0ABP8YQF9_9MICO</name>